<dbReference type="AlphaFoldDB" id="A0A1M4ZGC0"/>
<reference evidence="1 2" key="1">
    <citation type="submission" date="2016-11" db="EMBL/GenBank/DDBJ databases">
        <authorList>
            <person name="Jaros S."/>
            <person name="Januszkiewicz K."/>
            <person name="Wedrychowicz H."/>
        </authorList>
    </citation>
    <scope>NUCLEOTIDE SEQUENCE [LARGE SCALE GENOMIC DNA]</scope>
    <source>
        <strain evidence="1 2">DSM 44523</strain>
    </source>
</reference>
<accession>A0A1M4ZGC0</accession>
<dbReference type="EMBL" id="FQVN01000002">
    <property type="protein sequence ID" value="SHF17093.1"/>
    <property type="molecule type" value="Genomic_DNA"/>
</dbReference>
<evidence type="ECO:0000313" key="1">
    <source>
        <dbReference type="EMBL" id="SHF17093.1"/>
    </source>
</evidence>
<organism evidence="1 2">
    <name type="scientific">Streptoalloteichus hindustanus</name>
    <dbReference type="NCBI Taxonomy" id="2017"/>
    <lineage>
        <taxon>Bacteria</taxon>
        <taxon>Bacillati</taxon>
        <taxon>Actinomycetota</taxon>
        <taxon>Actinomycetes</taxon>
        <taxon>Pseudonocardiales</taxon>
        <taxon>Pseudonocardiaceae</taxon>
        <taxon>Streptoalloteichus</taxon>
    </lineage>
</organism>
<dbReference type="Proteomes" id="UP000184501">
    <property type="component" value="Unassembled WGS sequence"/>
</dbReference>
<gene>
    <name evidence="1" type="ORF">SAMN05444320_102729</name>
</gene>
<protein>
    <submittedName>
        <fullName evidence="1">Uncharacterized protein</fullName>
    </submittedName>
</protein>
<proteinExistence type="predicted"/>
<keyword evidence="2" id="KW-1185">Reference proteome</keyword>
<name>A0A1M4ZGC0_STRHI</name>
<sequence>MDELFEEVTPREPEVVPFSATFSFVAADVESEDEE</sequence>
<evidence type="ECO:0000313" key="2">
    <source>
        <dbReference type="Proteomes" id="UP000184501"/>
    </source>
</evidence>